<dbReference type="SMART" id="SM00881">
    <property type="entry name" value="CoA_binding"/>
    <property type="match status" value="1"/>
</dbReference>
<feature type="domain" description="CoA-binding" evidence="5">
    <location>
        <begin position="2"/>
        <end position="98"/>
    </location>
</feature>
<dbReference type="RefSeq" id="WP_338599109.1">
    <property type="nucleotide sequence ID" value="NZ_AP028679.1"/>
</dbReference>
<dbReference type="GO" id="GO:0004776">
    <property type="term" value="F:succinate-CoA ligase (GDP-forming) activity"/>
    <property type="evidence" value="ECO:0007669"/>
    <property type="project" value="TreeGrafter"/>
</dbReference>
<dbReference type="InterPro" id="IPR005810">
    <property type="entry name" value="CoA_lig_alpha"/>
</dbReference>
<dbReference type="InterPro" id="IPR003781">
    <property type="entry name" value="CoA-bd"/>
</dbReference>
<comment type="similarity">
    <text evidence="3">Belongs to the succinate/malate CoA ligase alpha subunit family.</text>
</comment>
<dbReference type="GO" id="GO:0009361">
    <property type="term" value="C:succinate-CoA ligase complex (ADP-forming)"/>
    <property type="evidence" value="ECO:0007669"/>
    <property type="project" value="TreeGrafter"/>
</dbReference>
<dbReference type="Gene3D" id="3.40.50.720">
    <property type="entry name" value="NAD(P)-binding Rossmann-like Domain"/>
    <property type="match status" value="1"/>
</dbReference>
<organism evidence="6 7">
    <name type="scientific">Desulfoferula mesophila</name>
    <dbReference type="NCBI Taxonomy" id="3058419"/>
    <lineage>
        <taxon>Bacteria</taxon>
        <taxon>Pseudomonadati</taxon>
        <taxon>Thermodesulfobacteriota</taxon>
        <taxon>Desulfarculia</taxon>
        <taxon>Desulfarculales</taxon>
        <taxon>Desulfarculaceae</taxon>
        <taxon>Desulfoferula</taxon>
    </lineage>
</organism>
<dbReference type="KEGG" id="dmp:FAK_21930"/>
<evidence type="ECO:0000256" key="1">
    <source>
        <dbReference type="ARBA" id="ARBA00022598"/>
    </source>
</evidence>
<keyword evidence="1" id="KW-0436">Ligase</keyword>
<name>A0AAU9EF20_9BACT</name>
<dbReference type="InterPro" id="IPR005811">
    <property type="entry name" value="SUCC_ACL_C"/>
</dbReference>
<dbReference type="InterPro" id="IPR016102">
    <property type="entry name" value="Succinyl-CoA_synth-like"/>
</dbReference>
<keyword evidence="7" id="KW-1185">Reference proteome</keyword>
<dbReference type="Pfam" id="PF02629">
    <property type="entry name" value="CoA_binding"/>
    <property type="match status" value="1"/>
</dbReference>
<protein>
    <submittedName>
        <fullName evidence="6">Succinyl-CoA synthetase subunit alpha</fullName>
    </submittedName>
</protein>
<dbReference type="Pfam" id="PF00549">
    <property type="entry name" value="Ligase_CoA"/>
    <property type="match status" value="1"/>
</dbReference>
<proteinExistence type="inferred from homology"/>
<evidence type="ECO:0000256" key="3">
    <source>
        <dbReference type="ARBA" id="ARBA00060724"/>
    </source>
</evidence>
<dbReference type="PANTHER" id="PTHR11117">
    <property type="entry name" value="SUCCINYL-COA LIGASE SUBUNIT ALPHA"/>
    <property type="match status" value="1"/>
</dbReference>
<dbReference type="EMBL" id="AP028679">
    <property type="protein sequence ID" value="BEQ15127.1"/>
    <property type="molecule type" value="Genomic_DNA"/>
</dbReference>
<reference evidence="7" key="1">
    <citation type="journal article" date="2023" name="Arch. Microbiol.">
        <title>Desulfoferula mesophilus gen. nov. sp. nov., a mesophilic sulfate-reducing bacterium isolated from a brackish lake sediment.</title>
        <authorList>
            <person name="Watanabe T."/>
            <person name="Yabe T."/>
            <person name="Tsuji J.M."/>
            <person name="Fukui M."/>
        </authorList>
    </citation>
    <scope>NUCLEOTIDE SEQUENCE [LARGE SCALE GENOMIC DNA]</scope>
    <source>
        <strain evidence="7">12FAK</strain>
    </source>
</reference>
<feature type="active site" description="Tele-phosphohistidine intermediate" evidence="4">
    <location>
        <position position="247"/>
    </location>
</feature>
<evidence type="ECO:0000259" key="5">
    <source>
        <dbReference type="SMART" id="SM00881"/>
    </source>
</evidence>
<dbReference type="SUPFAM" id="SSF52210">
    <property type="entry name" value="Succinyl-CoA synthetase domains"/>
    <property type="match status" value="1"/>
</dbReference>
<dbReference type="GO" id="GO:0000166">
    <property type="term" value="F:nucleotide binding"/>
    <property type="evidence" value="ECO:0007669"/>
    <property type="project" value="UniProtKB-KW"/>
</dbReference>
<sequence length="293" mass="31177">MYIDKNTRVLIQGITGRQGSYHTQKMLDSGVAVVAGTTPGKGGQEVCGVPVFDRVFQALDQHPADASMIIVPPPFVLSAAEEAIEAGIKLLVIITEHVPVHDVMRLKAMASKKGVTFIGPNTIGIIAPGQSKVGIMPTFLYGQGGKVAIISRSGTMCHENASNLVNRGVGIGAVISIGGDPIIGVDFVEALEHFRHDDSIGAILLIGEIGQSREEKTAEHLLEHPYPKPVFAFIAGRYAPKGKKMGHAGAIIEKGMGSAKGKIDSLRRVGVKVAMSTQQVADELSRWQEESQQ</sequence>
<dbReference type="Proteomes" id="UP001366166">
    <property type="component" value="Chromosome"/>
</dbReference>
<dbReference type="PANTHER" id="PTHR11117:SF2">
    <property type="entry name" value="SUCCINATE--COA LIGASE [ADP_GDP-FORMING] SUBUNIT ALPHA, MITOCHONDRIAL"/>
    <property type="match status" value="1"/>
</dbReference>
<dbReference type="AlphaFoldDB" id="A0AAU9EF20"/>
<evidence type="ECO:0000313" key="6">
    <source>
        <dbReference type="EMBL" id="BEQ15127.1"/>
    </source>
</evidence>
<evidence type="ECO:0000256" key="2">
    <source>
        <dbReference type="ARBA" id="ARBA00022741"/>
    </source>
</evidence>
<dbReference type="Gene3D" id="3.40.50.261">
    <property type="entry name" value="Succinyl-CoA synthetase domains"/>
    <property type="match status" value="1"/>
</dbReference>
<dbReference type="SUPFAM" id="SSF51735">
    <property type="entry name" value="NAD(P)-binding Rossmann-fold domains"/>
    <property type="match status" value="1"/>
</dbReference>
<dbReference type="PRINTS" id="PR01798">
    <property type="entry name" value="SCOASYNTHASE"/>
</dbReference>
<dbReference type="InterPro" id="IPR036291">
    <property type="entry name" value="NAD(P)-bd_dom_sf"/>
</dbReference>
<dbReference type="GO" id="GO:0006099">
    <property type="term" value="P:tricarboxylic acid cycle"/>
    <property type="evidence" value="ECO:0007669"/>
    <property type="project" value="TreeGrafter"/>
</dbReference>
<accession>A0AAU9EF20</accession>
<dbReference type="PIRSF" id="PIRSF001553">
    <property type="entry name" value="SucCS_alpha"/>
    <property type="match status" value="1"/>
</dbReference>
<keyword evidence="2" id="KW-0547">Nucleotide-binding</keyword>
<gene>
    <name evidence="6" type="ORF">FAK_21930</name>
</gene>
<evidence type="ECO:0000313" key="7">
    <source>
        <dbReference type="Proteomes" id="UP001366166"/>
    </source>
</evidence>
<dbReference type="GO" id="GO:0004775">
    <property type="term" value="F:succinate-CoA ligase (ADP-forming) activity"/>
    <property type="evidence" value="ECO:0007669"/>
    <property type="project" value="TreeGrafter"/>
</dbReference>
<evidence type="ECO:0000256" key="4">
    <source>
        <dbReference type="PIRSR" id="PIRSR001553-1"/>
    </source>
</evidence>
<dbReference type="FunFam" id="3.40.50.720:FF:000277">
    <property type="entry name" value="Succinate--CoA ligase [ADP-forming] subunit alpha"/>
    <property type="match status" value="1"/>
</dbReference>